<protein>
    <submittedName>
        <fullName evidence="2">Uncharacterized protein</fullName>
    </submittedName>
</protein>
<comment type="caution">
    <text evidence="2">The sequence shown here is derived from an EMBL/GenBank/DDBJ whole genome shotgun (WGS) entry which is preliminary data.</text>
</comment>
<dbReference type="AlphaFoldDB" id="A0A0F9QWC3"/>
<gene>
    <name evidence="2" type="ORF">LCGC14_0725110</name>
</gene>
<organism evidence="2">
    <name type="scientific">marine sediment metagenome</name>
    <dbReference type="NCBI Taxonomy" id="412755"/>
    <lineage>
        <taxon>unclassified sequences</taxon>
        <taxon>metagenomes</taxon>
        <taxon>ecological metagenomes</taxon>
    </lineage>
</organism>
<name>A0A0F9QWC3_9ZZZZ</name>
<keyword evidence="1" id="KW-0175">Coiled coil</keyword>
<reference evidence="2" key="1">
    <citation type="journal article" date="2015" name="Nature">
        <title>Complex archaea that bridge the gap between prokaryotes and eukaryotes.</title>
        <authorList>
            <person name="Spang A."/>
            <person name="Saw J.H."/>
            <person name="Jorgensen S.L."/>
            <person name="Zaremba-Niedzwiedzka K."/>
            <person name="Martijn J."/>
            <person name="Lind A.E."/>
            <person name="van Eijk R."/>
            <person name="Schleper C."/>
            <person name="Guy L."/>
            <person name="Ettema T.J."/>
        </authorList>
    </citation>
    <scope>NUCLEOTIDE SEQUENCE</scope>
</reference>
<dbReference type="EMBL" id="LAZR01001658">
    <property type="protein sequence ID" value="KKN41262.1"/>
    <property type="molecule type" value="Genomic_DNA"/>
</dbReference>
<proteinExistence type="predicted"/>
<evidence type="ECO:0000313" key="2">
    <source>
        <dbReference type="EMBL" id="KKN41262.1"/>
    </source>
</evidence>
<evidence type="ECO:0000256" key="1">
    <source>
        <dbReference type="SAM" id="Coils"/>
    </source>
</evidence>
<sequence length="165" mass="18429">MGGPATIEELAEKQAVLSKEVGEAKEAKLLDAKREQLARHQDELREIASVTPVNIIPEREAKELKRIVVGFANGALDKAHGDIAKAVVNWTAVEWEAELSQRFPPTLAPNANKIIFEVGAWLDQFPKILRAIAVERHRLYVQKTTPQKMHLEQEIAKLKGDLGVR</sequence>
<accession>A0A0F9QWC3</accession>
<feature type="coiled-coil region" evidence="1">
    <location>
        <begin position="7"/>
        <end position="50"/>
    </location>
</feature>